<proteinExistence type="predicted"/>
<feature type="transmembrane region" description="Helical" evidence="2">
    <location>
        <begin position="52"/>
        <end position="70"/>
    </location>
</feature>
<feature type="transmembrane region" description="Helical" evidence="2">
    <location>
        <begin position="29"/>
        <end position="46"/>
    </location>
</feature>
<keyword evidence="2" id="KW-0472">Membrane</keyword>
<evidence type="ECO:0000256" key="2">
    <source>
        <dbReference type="SAM" id="Phobius"/>
    </source>
</evidence>
<dbReference type="OrthoDB" id="3513134at2"/>
<feature type="transmembrane region" description="Helical" evidence="2">
    <location>
        <begin position="105"/>
        <end position="130"/>
    </location>
</feature>
<dbReference type="InterPro" id="IPR036465">
    <property type="entry name" value="vWFA_dom_sf"/>
</dbReference>
<organism evidence="3 4">
    <name type="scientific">Herbidospora galbida</name>
    <dbReference type="NCBI Taxonomy" id="2575442"/>
    <lineage>
        <taxon>Bacteria</taxon>
        <taxon>Bacillati</taxon>
        <taxon>Actinomycetota</taxon>
        <taxon>Actinomycetes</taxon>
        <taxon>Streptosporangiales</taxon>
        <taxon>Streptosporangiaceae</taxon>
        <taxon>Herbidospora</taxon>
    </lineage>
</organism>
<keyword evidence="4" id="KW-1185">Reference proteome</keyword>
<accession>A0A4U3M9G5</accession>
<dbReference type="Proteomes" id="UP000308705">
    <property type="component" value="Unassembled WGS sequence"/>
</dbReference>
<evidence type="ECO:0008006" key="5">
    <source>
        <dbReference type="Google" id="ProtNLM"/>
    </source>
</evidence>
<keyword evidence="2" id="KW-0812">Transmembrane</keyword>
<gene>
    <name evidence="3" type="ORF">FDA94_27760</name>
</gene>
<dbReference type="RefSeq" id="WP_137250017.1">
    <property type="nucleotide sequence ID" value="NZ_SZQA01000031.1"/>
</dbReference>
<reference evidence="3 4" key="1">
    <citation type="submission" date="2019-04" db="EMBL/GenBank/DDBJ databases">
        <title>Herbidospora sp. NEAU-GS14.nov., a novel actinomycete isolated from soil.</title>
        <authorList>
            <person name="Han L."/>
        </authorList>
    </citation>
    <scope>NUCLEOTIDE SEQUENCE [LARGE SCALE GENOMIC DNA]</scope>
    <source>
        <strain evidence="3 4">NEAU-GS14</strain>
    </source>
</reference>
<evidence type="ECO:0000313" key="3">
    <source>
        <dbReference type="EMBL" id="TKK84982.1"/>
    </source>
</evidence>
<feature type="compositionally biased region" description="Low complexity" evidence="1">
    <location>
        <begin position="1"/>
        <end position="17"/>
    </location>
</feature>
<name>A0A4U3M9G5_9ACTN</name>
<evidence type="ECO:0000313" key="4">
    <source>
        <dbReference type="Proteomes" id="UP000308705"/>
    </source>
</evidence>
<evidence type="ECO:0000256" key="1">
    <source>
        <dbReference type="SAM" id="MobiDB-lite"/>
    </source>
</evidence>
<protein>
    <recommendedName>
        <fullName evidence="5">VWA domain-containing protein</fullName>
    </recommendedName>
</protein>
<keyword evidence="2" id="KW-1133">Transmembrane helix</keyword>
<sequence length="627" mass="68582">MSPSGGAEPAGAPAENPAENREGARDARIAAVIALLGILPEIGLAVTGNELAARWVIRIAIGVILFAAIYRPVRDRWRRRTAGRDRRLPRRLTSARRLISAMWPWLRMGAAGVVAGGMVLALVQIAPAGWQRLQGYVGQCPMPREIVLSVPSYDVEAFRLMAGEFTLDRCAQTRLKVVASPPVAGLLAALRSGWRSADESRLIGPRPDLLVVESRDIANLLGGDRGLVEDVGPIGHMEIAVGIPETLRNQVERETGGVTLDSVLRFYAEPGRNFARPDPLITGMGLMATSGLNARGVFRDPEAAEDKLRELPEEMGDAFWKDQADPVSLLCNLQRDYESRRNSLLRRSAFLLPRHVMDDYNKRTARFCPGGNQDRGRLWIPDIPSLATLDYRAVRPIWPDRESAGRSAAVRELAGWLRSRAVTPTPEAQPAPGGDVLAATMEAIRKREQRLDLALVLDGSGSMRRHRPVTVRSVGEIVEALRPTDRVSLDIARRPSRDGRPQIYPAYPPDLAGSQGGQVVGYLGQWTPRDWDLDAASTITAMGNRPMDVMVIVTDTSPGKQADLRRITADVIEQAAGKPSDAPVYIVNVGDTECPAALRSDDRRGVFCVEAADFDAATAFDRLREPR</sequence>
<feature type="region of interest" description="Disordered" evidence="1">
    <location>
        <begin position="1"/>
        <end position="21"/>
    </location>
</feature>
<dbReference type="SUPFAM" id="SSF53300">
    <property type="entry name" value="vWA-like"/>
    <property type="match status" value="1"/>
</dbReference>
<dbReference type="EMBL" id="SZQA01000031">
    <property type="protein sequence ID" value="TKK84982.1"/>
    <property type="molecule type" value="Genomic_DNA"/>
</dbReference>
<comment type="caution">
    <text evidence="3">The sequence shown here is derived from an EMBL/GenBank/DDBJ whole genome shotgun (WGS) entry which is preliminary data.</text>
</comment>
<dbReference type="AlphaFoldDB" id="A0A4U3M9G5"/>